<dbReference type="RefSeq" id="WP_089916158.1">
    <property type="nucleotide sequence ID" value="NZ_FOBB01000005.1"/>
</dbReference>
<evidence type="ECO:0008006" key="3">
    <source>
        <dbReference type="Google" id="ProtNLM"/>
    </source>
</evidence>
<dbReference type="STRING" id="573321.SAMN04488505_105113"/>
<proteinExistence type="predicted"/>
<accession>A0A1H7ZJR8</accession>
<protein>
    <recommendedName>
        <fullName evidence="3">VCBS repeat-containing protein</fullName>
    </recommendedName>
</protein>
<reference evidence="1 2" key="1">
    <citation type="submission" date="2016-10" db="EMBL/GenBank/DDBJ databases">
        <authorList>
            <person name="de Groot N.N."/>
        </authorList>
    </citation>
    <scope>NUCLEOTIDE SEQUENCE [LARGE SCALE GENOMIC DNA]</scope>
    <source>
        <strain evidence="1 2">DSM 21039</strain>
    </source>
</reference>
<sequence length="183" mass="20812">MPKYQIIFLIFFACIQNTFGQYKDLKKFIPADFTILDTASGDLNKDGIKDVVLILRNNYENLNADTARPLLLLQGNGAGQYKLLARNDHVVLCTGCGGVHGDPYQGITIKNGYFSIEHLGGSGWRWTRIITFRFDPKTGSFYLHRDAGKSWFISEPDKTTGNLFCKEDFDKLAFDKYSYNKGW</sequence>
<dbReference type="Proteomes" id="UP000198984">
    <property type="component" value="Unassembled WGS sequence"/>
</dbReference>
<evidence type="ECO:0000313" key="2">
    <source>
        <dbReference type="Proteomes" id="UP000198984"/>
    </source>
</evidence>
<keyword evidence="2" id="KW-1185">Reference proteome</keyword>
<organism evidence="1 2">
    <name type="scientific">Chitinophaga rupis</name>
    <dbReference type="NCBI Taxonomy" id="573321"/>
    <lineage>
        <taxon>Bacteria</taxon>
        <taxon>Pseudomonadati</taxon>
        <taxon>Bacteroidota</taxon>
        <taxon>Chitinophagia</taxon>
        <taxon>Chitinophagales</taxon>
        <taxon>Chitinophagaceae</taxon>
        <taxon>Chitinophaga</taxon>
    </lineage>
</organism>
<name>A0A1H7ZJR8_9BACT</name>
<dbReference type="AlphaFoldDB" id="A0A1H7ZJR8"/>
<dbReference type="EMBL" id="FOBB01000005">
    <property type="protein sequence ID" value="SEM58576.1"/>
    <property type="molecule type" value="Genomic_DNA"/>
</dbReference>
<dbReference type="OrthoDB" id="86940at2"/>
<evidence type="ECO:0000313" key="1">
    <source>
        <dbReference type="EMBL" id="SEM58576.1"/>
    </source>
</evidence>
<gene>
    <name evidence="1" type="ORF">SAMN04488505_105113</name>
</gene>